<dbReference type="Gene3D" id="3.40.50.620">
    <property type="entry name" value="HUPs"/>
    <property type="match status" value="1"/>
</dbReference>
<dbReference type="STRING" id="1209926.A0A1G4BK99"/>
<comment type="caution">
    <text evidence="2">The sequence shown here is derived from an EMBL/GenBank/DDBJ whole genome shotgun (WGS) entry which is preliminary data.</text>
</comment>
<dbReference type="Proteomes" id="UP000176998">
    <property type="component" value="Unassembled WGS sequence"/>
</dbReference>
<dbReference type="InterPro" id="IPR014729">
    <property type="entry name" value="Rossmann-like_a/b/a_fold"/>
</dbReference>
<evidence type="ECO:0000313" key="2">
    <source>
        <dbReference type="EMBL" id="OHF01727.1"/>
    </source>
</evidence>
<organism evidence="2 3">
    <name type="scientific">Colletotrichum orchidophilum</name>
    <dbReference type="NCBI Taxonomy" id="1209926"/>
    <lineage>
        <taxon>Eukaryota</taxon>
        <taxon>Fungi</taxon>
        <taxon>Dikarya</taxon>
        <taxon>Ascomycota</taxon>
        <taxon>Pezizomycotina</taxon>
        <taxon>Sordariomycetes</taxon>
        <taxon>Hypocreomycetidae</taxon>
        <taxon>Glomerellales</taxon>
        <taxon>Glomerellaceae</taxon>
        <taxon>Colletotrichum</taxon>
    </lineage>
</organism>
<dbReference type="Pfam" id="PF01467">
    <property type="entry name" value="CTP_transf_like"/>
    <property type="match status" value="1"/>
</dbReference>
<name>A0A1G4BK99_9PEZI</name>
<evidence type="ECO:0000313" key="3">
    <source>
        <dbReference type="Proteomes" id="UP000176998"/>
    </source>
</evidence>
<dbReference type="GO" id="GO:0003824">
    <property type="term" value="F:catalytic activity"/>
    <property type="evidence" value="ECO:0007669"/>
    <property type="project" value="InterPro"/>
</dbReference>
<dbReference type="RefSeq" id="XP_022478869.1">
    <property type="nucleotide sequence ID" value="XM_022614568.1"/>
</dbReference>
<dbReference type="InterPro" id="IPR004821">
    <property type="entry name" value="Cyt_trans-like"/>
</dbReference>
<keyword evidence="3" id="KW-1185">Reference proteome</keyword>
<accession>A0A1G4BK99</accession>
<dbReference type="SUPFAM" id="SSF52374">
    <property type="entry name" value="Nucleotidylyl transferase"/>
    <property type="match status" value="1"/>
</dbReference>
<dbReference type="OrthoDB" id="3558741at2759"/>
<sequence length="305" mass="34238">MAGSPEPESPRHADLGGYIRKCYGEFGRPCPFGAQQEVFSSLGNPILKPQLSSNRINRILLFPGSFNPPHNGHLNLLRHVFESSNDINIIAAIVLPLSDYKLQRKCDSSFQYDMALTLNERVRLWRGDLGPSDWYWVFDLDRGSDWHHFSKNLERQTAKDGFNLRFVGVCGPDLMKFNQNPWAISGSHEIIVSDVGRPSRLFVQRRIPSPLLGYSKWEPVRLEGHEQPGCARDAMTPAKGSLRLGSSQEAVDDGKKNSRLVDVSSKTPRTNSLPESSLWSYQEGYGRLGLSPRRRARGLDSLCSG</sequence>
<dbReference type="AlphaFoldDB" id="A0A1G4BK99"/>
<reference evidence="2 3" key="1">
    <citation type="submission" date="2016-09" db="EMBL/GenBank/DDBJ databases">
        <authorList>
            <person name="Capua I."/>
            <person name="De Benedictis P."/>
            <person name="Joannis T."/>
            <person name="Lombin L.H."/>
            <person name="Cattoli G."/>
        </authorList>
    </citation>
    <scope>NUCLEOTIDE SEQUENCE [LARGE SCALE GENOMIC DNA]</scope>
    <source>
        <strain evidence="2 3">IMI 309357</strain>
    </source>
</reference>
<gene>
    <name evidence="2" type="ORF">CORC01_02918</name>
</gene>
<dbReference type="GeneID" id="34556078"/>
<evidence type="ECO:0000259" key="1">
    <source>
        <dbReference type="Pfam" id="PF01467"/>
    </source>
</evidence>
<protein>
    <recommendedName>
        <fullName evidence="1">Cytidyltransferase-like domain-containing protein</fullName>
    </recommendedName>
</protein>
<feature type="domain" description="Cytidyltransferase-like" evidence="1">
    <location>
        <begin position="61"/>
        <end position="92"/>
    </location>
</feature>
<proteinExistence type="predicted"/>
<dbReference type="EMBL" id="MJBS01000017">
    <property type="protein sequence ID" value="OHF01727.1"/>
    <property type="molecule type" value="Genomic_DNA"/>
</dbReference>